<dbReference type="RefSeq" id="WP_118877586.1">
    <property type="nucleotide sequence ID" value="NZ_QWEI01000013.1"/>
</dbReference>
<feature type="active site" description="Charge relay system" evidence="1">
    <location>
        <position position="192"/>
    </location>
</feature>
<proteinExistence type="predicted"/>
<dbReference type="Proteomes" id="UP000265692">
    <property type="component" value="Unassembled WGS sequence"/>
</dbReference>
<dbReference type="Gene3D" id="3.40.50.1820">
    <property type="entry name" value="alpha/beta hydrolase"/>
    <property type="match status" value="1"/>
</dbReference>
<keyword evidence="4" id="KW-1185">Reference proteome</keyword>
<keyword evidence="3" id="KW-0378">Hydrolase</keyword>
<dbReference type="InterPro" id="IPR022742">
    <property type="entry name" value="Hydrolase_4"/>
</dbReference>
<evidence type="ECO:0000256" key="1">
    <source>
        <dbReference type="PIRSR" id="PIRSR017388-1"/>
    </source>
</evidence>
<evidence type="ECO:0000313" key="3">
    <source>
        <dbReference type="EMBL" id="RHW32409.1"/>
    </source>
</evidence>
<dbReference type="OrthoDB" id="9800213at2"/>
<feature type="domain" description="Serine aminopeptidase S33" evidence="2">
    <location>
        <begin position="15"/>
        <end position="228"/>
    </location>
</feature>
<dbReference type="EMBL" id="QWEI01000013">
    <property type="protein sequence ID" value="RHW32409.1"/>
    <property type="molecule type" value="Genomic_DNA"/>
</dbReference>
<sequence>MKIIPPKPFMIEKGKRAVLLLHGFTGNTNDVKRLGRYLAERNYTVHAPLYKGHGGDPITLIKTSPIEWWNSVLEGYDELKHRGYEEIAVAGVSLGGIFSLKLGEERPTKAIVAMSAPALAKSTDSLQERIIDYTIKYKKLSGTFDEIADQPQELAKRFRMPSLEYLQGMINETSKKLETIKTPVHILRGLRDDDYYCESADLIYNSVNSRIKSVKSFINSGHILTLDQEKELVFEEVYRFFEGLKWSEEKSNKISQIL</sequence>
<comment type="caution">
    <text evidence="3">The sequence shown here is derived from an EMBL/GenBank/DDBJ whole genome shotgun (WGS) entry which is preliminary data.</text>
</comment>
<evidence type="ECO:0000259" key="2">
    <source>
        <dbReference type="Pfam" id="PF12146"/>
    </source>
</evidence>
<evidence type="ECO:0000313" key="4">
    <source>
        <dbReference type="Proteomes" id="UP000265692"/>
    </source>
</evidence>
<reference evidence="3 4" key="1">
    <citation type="submission" date="2018-08" db="EMBL/GenBank/DDBJ databases">
        <title>Lysinibacillus sp. YLB-03 draft genome sequence.</title>
        <authorList>
            <person name="Yu L."/>
        </authorList>
    </citation>
    <scope>NUCLEOTIDE SEQUENCE [LARGE SCALE GENOMIC DNA]</scope>
    <source>
        <strain evidence="3 4">YLB-03</strain>
    </source>
</reference>
<dbReference type="InterPro" id="IPR029058">
    <property type="entry name" value="AB_hydrolase_fold"/>
</dbReference>
<dbReference type="SUPFAM" id="SSF53474">
    <property type="entry name" value="alpha/beta-Hydrolases"/>
    <property type="match status" value="1"/>
</dbReference>
<dbReference type="GO" id="GO:0052689">
    <property type="term" value="F:carboxylic ester hydrolase activity"/>
    <property type="evidence" value="ECO:0007669"/>
    <property type="project" value="InterPro"/>
</dbReference>
<dbReference type="PIRSF" id="PIRSF017388">
    <property type="entry name" value="Esterase_lipase"/>
    <property type="match status" value="1"/>
</dbReference>
<protein>
    <submittedName>
        <fullName evidence="3">Alpha/beta fold hydrolase</fullName>
    </submittedName>
</protein>
<gene>
    <name evidence="3" type="ORF">D1B33_16875</name>
</gene>
<name>A0A396SID5_9BACL</name>
<feature type="active site" description="Charge relay system" evidence="1">
    <location>
        <position position="222"/>
    </location>
</feature>
<dbReference type="Pfam" id="PF12146">
    <property type="entry name" value="Hydrolase_4"/>
    <property type="match status" value="1"/>
</dbReference>
<accession>A0A396SID5</accession>
<feature type="active site" description="Nucleophile" evidence="1">
    <location>
        <position position="93"/>
    </location>
</feature>
<organism evidence="3 4">
    <name type="scientific">Ureibacillus yapensis</name>
    <dbReference type="NCBI Taxonomy" id="2304605"/>
    <lineage>
        <taxon>Bacteria</taxon>
        <taxon>Bacillati</taxon>
        <taxon>Bacillota</taxon>
        <taxon>Bacilli</taxon>
        <taxon>Bacillales</taxon>
        <taxon>Caryophanaceae</taxon>
        <taxon>Ureibacillus</taxon>
    </lineage>
</organism>
<dbReference type="AlphaFoldDB" id="A0A396SID5"/>
<dbReference type="InterPro" id="IPR012354">
    <property type="entry name" value="Esterase_lipase"/>
</dbReference>